<evidence type="ECO:0000256" key="1">
    <source>
        <dbReference type="ARBA" id="ARBA00022737"/>
    </source>
</evidence>
<feature type="repeat" description="ANK" evidence="3">
    <location>
        <begin position="783"/>
        <end position="815"/>
    </location>
</feature>
<dbReference type="PROSITE" id="PS50088">
    <property type="entry name" value="ANK_REPEAT"/>
    <property type="match status" value="3"/>
</dbReference>
<reference evidence="4" key="2">
    <citation type="journal article" date="2014" name="FEMS Microbiol. Lett.">
        <title>Evidence for horizontal gene transfer, gene duplication and genetic variation as driving forces of the diversity of haemolytic phenotypes in Photobacterium damselae subsp. damselae.</title>
        <authorList>
            <person name="Rivas A.J."/>
            <person name="Labella A.M."/>
            <person name="Borrego J.J."/>
            <person name="Lemos M.L."/>
            <person name="Osorio C.R."/>
        </authorList>
    </citation>
    <scope>NUCLEOTIDE SEQUENCE</scope>
    <source>
        <strain evidence="4">LD07</strain>
    </source>
</reference>
<accession>W8QDB1</accession>
<proteinExistence type="predicted"/>
<evidence type="ECO:0000256" key="2">
    <source>
        <dbReference type="ARBA" id="ARBA00023043"/>
    </source>
</evidence>
<dbReference type="AlphaFoldDB" id="W8QDB1"/>
<dbReference type="InterPro" id="IPR002110">
    <property type="entry name" value="Ankyrin_rpt"/>
</dbReference>
<organism evidence="4">
    <name type="scientific">Photobacterium damselae subsp. damselae</name>
    <name type="common">Listonella damsela</name>
    <dbReference type="NCBI Taxonomy" id="85581"/>
    <lineage>
        <taxon>Bacteria</taxon>
        <taxon>Pseudomonadati</taxon>
        <taxon>Pseudomonadota</taxon>
        <taxon>Gammaproteobacteria</taxon>
        <taxon>Vibrionales</taxon>
        <taxon>Vibrionaceae</taxon>
        <taxon>Photobacterium</taxon>
    </lineage>
</organism>
<evidence type="ECO:0000313" key="4">
    <source>
        <dbReference type="EMBL" id="AHL64185.1"/>
    </source>
</evidence>
<reference evidence="4" key="1">
    <citation type="submission" date="2013-12" db="EMBL/GenBank/DDBJ databases">
        <authorList>
            <person name="Rivas A."/>
            <person name="Lemos M."/>
            <person name="Osorio C."/>
        </authorList>
    </citation>
    <scope>NUCLEOTIDE SEQUENCE</scope>
    <source>
        <strain evidence="4">LD07</strain>
    </source>
</reference>
<protein>
    <submittedName>
        <fullName evidence="4">Ankyrin containing domain protein</fullName>
    </submittedName>
</protein>
<dbReference type="Gene3D" id="1.25.40.20">
    <property type="entry name" value="Ankyrin repeat-containing domain"/>
    <property type="match status" value="1"/>
</dbReference>
<keyword evidence="1" id="KW-0677">Repeat</keyword>
<feature type="repeat" description="ANK" evidence="3">
    <location>
        <begin position="750"/>
        <end position="782"/>
    </location>
</feature>
<dbReference type="EMBL" id="KF984032">
    <property type="protein sequence ID" value="AHL64185.1"/>
    <property type="molecule type" value="Genomic_DNA"/>
</dbReference>
<name>W8QDB1_PHODD</name>
<keyword evidence="2 3" id="KW-0040">ANK repeat</keyword>
<dbReference type="Pfam" id="PF12796">
    <property type="entry name" value="Ank_2"/>
    <property type="match status" value="1"/>
</dbReference>
<dbReference type="PANTHER" id="PTHR24171">
    <property type="entry name" value="ANKYRIN REPEAT DOMAIN-CONTAINING PROTEIN 39-RELATED"/>
    <property type="match status" value="1"/>
</dbReference>
<dbReference type="InterPro" id="IPR036770">
    <property type="entry name" value="Ankyrin_rpt-contain_sf"/>
</dbReference>
<dbReference type="PROSITE" id="PS50297">
    <property type="entry name" value="ANK_REP_REGION"/>
    <property type="match status" value="2"/>
</dbReference>
<dbReference type="SUPFAM" id="SSF48403">
    <property type="entry name" value="Ankyrin repeat"/>
    <property type="match status" value="1"/>
</dbReference>
<dbReference type="SMART" id="SM00248">
    <property type="entry name" value="ANK"/>
    <property type="match status" value="3"/>
</dbReference>
<evidence type="ECO:0000256" key="3">
    <source>
        <dbReference type="PROSITE-ProRule" id="PRU00023"/>
    </source>
</evidence>
<feature type="repeat" description="ANK" evidence="3">
    <location>
        <begin position="816"/>
        <end position="839"/>
    </location>
</feature>
<sequence length="895" mass="104011">MAIFPTFESVLLQIAKALGANSQMTSKSKSKFKYVEMTMDNLSNTWISILGDIADALGLDEKAKMDFISNVKNDYLMHKRVELGVYSSKASQRKIVWHYLARVIIPALARHSVFWQIESKMDLGMPAGRFWYLPAVDSTIEPKQLLLPVPQVLSWLIDLIQETHESIASNLEKDLKIHDGHGTVLKNLYNWKNAKSTPEVSSINNLFPDEVNIQFCGCFEPDEKSSQFEQALGFIEKKGLSYDDLQHEIDINCEDLKRILKSECSVAEQQDFVRRLKVRYQAPSSKVIRMRLLIARAIQEGYQQLVKFLTPKVDKLSFDLNENKTLQLVELYNYVYNLTFDAHIQKGFLGQHAENKYFEEQLPSFFRYDLLRLFTSDNEHDIPWSTLDRINSIFSRSGEEDILDNIFPTTEHESEKMHKIVKEEGDYLNDFFFRRDMLIDKLKKNKSPFKQLQSIDDFEVVYGARIIHMNQYSNPNIGDMIVERLKSLESNPTETMKRILFELEIHLILNKLGSKTEEKVSALLDEAKHCDDFEFSKANILRYEALHYMAQNKLKEAEKNLNLAIDECKKKYSFGTFRGWLARDAFALVIANQKLIPNNHEKYFRDMYYWGVLKRETNIYDVSRDLHEYFWKTLYKCYPNYQPQFSDCSNDIEKFSRDFAECIKNEHSIELVLKKHKALKKKQLKYPQADSIILLMMKMNYELLRKLNYNKQMVPTDIAKEISDVCNRMIQGIRKVIELWPEIVNVSDFKEQTPLMFAANTKDYQTVKTLLKANADPNKQDFRGRTALHAAAASRCWKSASFLLEYGCDAAIAGPEGSTALHTAIRMGEIAIVELLIEKRPELLKIKDSKGILPEQLARKIATDPFAYELLNQFLKSEDRSVVSLDTYKKVLEFF</sequence>